<evidence type="ECO:0000313" key="2">
    <source>
        <dbReference type="Proteomes" id="UP001177140"/>
    </source>
</evidence>
<dbReference type="EMBL" id="JAJJMA010308015">
    <property type="protein sequence ID" value="MCL7048760.1"/>
    <property type="molecule type" value="Genomic_DNA"/>
</dbReference>
<dbReference type="AlphaFoldDB" id="A0AA41VWX6"/>
<dbReference type="Proteomes" id="UP001177140">
    <property type="component" value="Unassembled WGS sequence"/>
</dbReference>
<gene>
    <name evidence="1" type="ORF">MKW94_011878</name>
</gene>
<feature type="non-terminal residue" evidence="1">
    <location>
        <position position="60"/>
    </location>
</feature>
<organism evidence="1 2">
    <name type="scientific">Papaver nudicaule</name>
    <name type="common">Iceland poppy</name>
    <dbReference type="NCBI Taxonomy" id="74823"/>
    <lineage>
        <taxon>Eukaryota</taxon>
        <taxon>Viridiplantae</taxon>
        <taxon>Streptophyta</taxon>
        <taxon>Embryophyta</taxon>
        <taxon>Tracheophyta</taxon>
        <taxon>Spermatophyta</taxon>
        <taxon>Magnoliopsida</taxon>
        <taxon>Ranunculales</taxon>
        <taxon>Papaveraceae</taxon>
        <taxon>Papaveroideae</taxon>
        <taxon>Papaver</taxon>
    </lineage>
</organism>
<accession>A0AA41VWX6</accession>
<protein>
    <submittedName>
        <fullName evidence="1">Uncharacterized protein</fullName>
    </submittedName>
</protein>
<comment type="caution">
    <text evidence="1">The sequence shown here is derived from an EMBL/GenBank/DDBJ whole genome shotgun (WGS) entry which is preliminary data.</text>
</comment>
<proteinExistence type="predicted"/>
<evidence type="ECO:0000313" key="1">
    <source>
        <dbReference type="EMBL" id="MCL7048760.1"/>
    </source>
</evidence>
<keyword evidence="2" id="KW-1185">Reference proteome</keyword>
<reference evidence="1" key="1">
    <citation type="submission" date="2022-03" db="EMBL/GenBank/DDBJ databases">
        <title>A functionally conserved STORR gene fusion in Papaver species that diverged 16.8 million years ago.</title>
        <authorList>
            <person name="Catania T."/>
        </authorList>
    </citation>
    <scope>NUCLEOTIDE SEQUENCE</scope>
    <source>
        <strain evidence="1">S-191538</strain>
    </source>
</reference>
<sequence>MTPEVHTKKEETTLLKKSLQGNNVMNVEATVKDKNLGGISITPEVHTKNEEATLLKKSLQ</sequence>
<name>A0AA41VWX6_PAPNU</name>